<proteinExistence type="predicted"/>
<evidence type="ECO:0000259" key="3">
    <source>
        <dbReference type="PROSITE" id="PS50977"/>
    </source>
</evidence>
<organism evidence="4 5">
    <name type="scientific">Pseudomonas abyssi</name>
    <dbReference type="NCBI Taxonomy" id="170540"/>
    <lineage>
        <taxon>Bacteria</taxon>
        <taxon>Pseudomonadati</taxon>
        <taxon>Pseudomonadota</taxon>
        <taxon>Gammaproteobacteria</taxon>
        <taxon>Pseudomonadales</taxon>
        <taxon>Pseudomonadaceae</taxon>
        <taxon>Pseudomonas</taxon>
    </lineage>
</organism>
<dbReference type="PROSITE" id="PS50977">
    <property type="entry name" value="HTH_TETR_2"/>
    <property type="match status" value="1"/>
</dbReference>
<gene>
    <name evidence="4" type="ORF">CNQ84_08785</name>
</gene>
<dbReference type="InterPro" id="IPR001647">
    <property type="entry name" value="HTH_TetR"/>
</dbReference>
<keyword evidence="1 2" id="KW-0238">DNA-binding</keyword>
<dbReference type="GO" id="GO:0003677">
    <property type="term" value="F:DNA binding"/>
    <property type="evidence" value="ECO:0007669"/>
    <property type="project" value="UniProtKB-UniRule"/>
</dbReference>
<evidence type="ECO:0000256" key="2">
    <source>
        <dbReference type="PROSITE-ProRule" id="PRU00335"/>
    </source>
</evidence>
<dbReference type="InterPro" id="IPR041669">
    <property type="entry name" value="TetR_C_15"/>
</dbReference>
<reference evidence="4 5" key="1">
    <citation type="submission" date="2017-09" db="EMBL/GenBank/DDBJ databases">
        <title>Pseudomonas abyssi sp. nov. isolated from Abyssopelagic Water.</title>
        <authorList>
            <person name="Wei Y."/>
        </authorList>
    </citation>
    <scope>NUCLEOTIDE SEQUENCE [LARGE SCALE GENOMIC DNA]</scope>
    <source>
        <strain evidence="4 5">MT5</strain>
    </source>
</reference>
<feature type="domain" description="HTH tetR-type" evidence="3">
    <location>
        <begin position="58"/>
        <end position="118"/>
    </location>
</feature>
<protein>
    <submittedName>
        <fullName evidence="4">TetR family transcriptional regulator</fullName>
    </submittedName>
</protein>
<evidence type="ECO:0000256" key="1">
    <source>
        <dbReference type="ARBA" id="ARBA00023125"/>
    </source>
</evidence>
<sequence>MRATLTCWRAGSTGRCRQERHCRQLSGRWRCCGIVCRTVASRESFMSRVAPKRRASSQERIDRILEATISLLDQGELSELSIYAIAEQADIPPSSVYHFFPQISDVLAALAERLFVDLDAVLQQPPSSAPDNWVALVAEIEARFQNYYRRHPAACELLLGGHGLAAIRQADQQHDQLLAQRFQQCLAERFVLPALPQDVDIFALAMQAADKLLAVGYQQSGELSDPICREATRLMTAYLGVYLPPVLAPAEGG</sequence>
<keyword evidence="5" id="KW-1185">Reference proteome</keyword>
<evidence type="ECO:0000313" key="4">
    <source>
        <dbReference type="EMBL" id="PBK04707.1"/>
    </source>
</evidence>
<feature type="DNA-binding region" description="H-T-H motif" evidence="2">
    <location>
        <begin position="81"/>
        <end position="100"/>
    </location>
</feature>
<accession>A0A2A3MJ08</accession>
<evidence type="ECO:0000313" key="5">
    <source>
        <dbReference type="Proteomes" id="UP000242313"/>
    </source>
</evidence>
<dbReference type="Pfam" id="PF00440">
    <property type="entry name" value="TetR_N"/>
    <property type="match status" value="1"/>
</dbReference>
<comment type="caution">
    <text evidence="4">The sequence shown here is derived from an EMBL/GenBank/DDBJ whole genome shotgun (WGS) entry which is preliminary data.</text>
</comment>
<name>A0A2A3MJ08_9PSED</name>
<dbReference type="EMBL" id="NTMR01000010">
    <property type="protein sequence ID" value="PBK04707.1"/>
    <property type="molecule type" value="Genomic_DNA"/>
</dbReference>
<dbReference type="Gene3D" id="1.10.357.10">
    <property type="entry name" value="Tetracycline Repressor, domain 2"/>
    <property type="match status" value="1"/>
</dbReference>
<dbReference type="Pfam" id="PF17918">
    <property type="entry name" value="TetR_C_15"/>
    <property type="match status" value="1"/>
</dbReference>
<dbReference type="Proteomes" id="UP000242313">
    <property type="component" value="Unassembled WGS sequence"/>
</dbReference>
<dbReference type="AlphaFoldDB" id="A0A2A3MJ08"/>
<dbReference type="SUPFAM" id="SSF46689">
    <property type="entry name" value="Homeodomain-like"/>
    <property type="match status" value="1"/>
</dbReference>
<dbReference type="InterPro" id="IPR009057">
    <property type="entry name" value="Homeodomain-like_sf"/>
</dbReference>